<organism evidence="1 2">
    <name type="scientific">Actinoalloteichus hymeniacidonis</name>
    <dbReference type="NCBI Taxonomy" id="340345"/>
    <lineage>
        <taxon>Bacteria</taxon>
        <taxon>Bacillati</taxon>
        <taxon>Actinomycetota</taxon>
        <taxon>Actinomycetes</taxon>
        <taxon>Pseudonocardiales</taxon>
        <taxon>Pseudonocardiaceae</taxon>
        <taxon>Actinoalloteichus</taxon>
    </lineage>
</organism>
<gene>
    <name evidence="1" type="ORF">TL08_11225</name>
</gene>
<dbReference type="EMBL" id="CP014859">
    <property type="protein sequence ID" value="AOS63059.1"/>
    <property type="molecule type" value="Genomic_DNA"/>
</dbReference>
<name>A0AAC9MY51_9PSEU</name>
<dbReference type="AlphaFoldDB" id="A0AAC9MY51"/>
<evidence type="ECO:0000313" key="2">
    <source>
        <dbReference type="Proteomes" id="UP000095210"/>
    </source>
</evidence>
<keyword evidence="2" id="KW-1185">Reference proteome</keyword>
<dbReference type="Proteomes" id="UP000095210">
    <property type="component" value="Chromosome"/>
</dbReference>
<proteinExistence type="predicted"/>
<dbReference type="KEGG" id="ahm:TL08_11225"/>
<reference evidence="2" key="1">
    <citation type="submission" date="2016-03" db="EMBL/GenBank/DDBJ databases">
        <title>Complete genome sequence of the type strain Actinoalloteichus hymeniacidonis DSM 45092.</title>
        <authorList>
            <person name="Schaffert L."/>
            <person name="Albersmeier A."/>
            <person name="Winkler A."/>
            <person name="Kalinowski J."/>
            <person name="Zotchev S."/>
            <person name="Ruckert C."/>
        </authorList>
    </citation>
    <scope>NUCLEOTIDE SEQUENCE [LARGE SCALE GENOMIC DNA]</scope>
    <source>
        <strain evidence="2">HPA177(T) (DSM 45092(T))</strain>
    </source>
</reference>
<evidence type="ECO:0000313" key="1">
    <source>
        <dbReference type="EMBL" id="AOS63059.1"/>
    </source>
</evidence>
<sequence>MKPARVLSLIRRSARDAGLTIEQIPGRGKGSHQIFVVRNDCGTQVGRFAITGHGRELSWTVLRSIEQALAPLFGAQWMEEK</sequence>
<accession>A0AAC9MY51</accession>
<protein>
    <submittedName>
        <fullName evidence="1">Uncharacterized protein</fullName>
    </submittedName>
</protein>